<dbReference type="AlphaFoldDB" id="F1A536"/>
<dbReference type="eggNOG" id="ENOG502RSU9">
    <property type="taxonomic scope" value="Eukaryota"/>
</dbReference>
<dbReference type="OrthoDB" id="21129at2759"/>
<dbReference type="RefSeq" id="XP_003294780.1">
    <property type="nucleotide sequence ID" value="XM_003294732.1"/>
</dbReference>
<dbReference type="GeneID" id="10510429"/>
<protein>
    <submittedName>
        <fullName evidence="1">Uncharacterized protein</fullName>
    </submittedName>
</protein>
<organism evidence="1 2">
    <name type="scientific">Dictyostelium purpureum</name>
    <name type="common">Slime mold</name>
    <dbReference type="NCBI Taxonomy" id="5786"/>
    <lineage>
        <taxon>Eukaryota</taxon>
        <taxon>Amoebozoa</taxon>
        <taxon>Evosea</taxon>
        <taxon>Eumycetozoa</taxon>
        <taxon>Dictyostelia</taxon>
        <taxon>Dictyosteliales</taxon>
        <taxon>Dictyosteliaceae</taxon>
        <taxon>Dictyostelium</taxon>
    </lineage>
</organism>
<gene>
    <name evidence="1" type="ORF">DICPUDRAFT_159838</name>
</gene>
<accession>F1A536</accession>
<proteinExistence type="predicted"/>
<name>F1A536_DICPU</name>
<reference evidence="2" key="1">
    <citation type="journal article" date="2011" name="Genome Biol.">
        <title>Comparative genomics of the social amoebae Dictyostelium discoideum and Dictyostelium purpureum.</title>
        <authorList>
            <consortium name="US DOE Joint Genome Institute (JGI-PGF)"/>
            <person name="Sucgang R."/>
            <person name="Kuo A."/>
            <person name="Tian X."/>
            <person name="Salerno W."/>
            <person name="Parikh A."/>
            <person name="Feasley C.L."/>
            <person name="Dalin E."/>
            <person name="Tu H."/>
            <person name="Huang E."/>
            <person name="Barry K."/>
            <person name="Lindquist E."/>
            <person name="Shapiro H."/>
            <person name="Bruce D."/>
            <person name="Schmutz J."/>
            <person name="Salamov A."/>
            <person name="Fey P."/>
            <person name="Gaudet P."/>
            <person name="Anjard C."/>
            <person name="Babu M.M."/>
            <person name="Basu S."/>
            <person name="Bushmanova Y."/>
            <person name="van der Wel H."/>
            <person name="Katoh-Kurasawa M."/>
            <person name="Dinh C."/>
            <person name="Coutinho P.M."/>
            <person name="Saito T."/>
            <person name="Elias M."/>
            <person name="Schaap P."/>
            <person name="Kay R.R."/>
            <person name="Henrissat B."/>
            <person name="Eichinger L."/>
            <person name="Rivero F."/>
            <person name="Putnam N.H."/>
            <person name="West C.M."/>
            <person name="Loomis W.F."/>
            <person name="Chisholm R.L."/>
            <person name="Shaulsky G."/>
            <person name="Strassmann J.E."/>
            <person name="Queller D.C."/>
            <person name="Kuspa A."/>
            <person name="Grigoriev I.V."/>
        </authorList>
    </citation>
    <scope>NUCLEOTIDE SEQUENCE [LARGE SCALE GENOMIC DNA]</scope>
    <source>
        <strain evidence="2">QSDP1</strain>
    </source>
</reference>
<evidence type="ECO:0000313" key="2">
    <source>
        <dbReference type="Proteomes" id="UP000001064"/>
    </source>
</evidence>
<dbReference type="EMBL" id="GL871563">
    <property type="protein sequence ID" value="EGC28695.1"/>
    <property type="molecule type" value="Genomic_DNA"/>
</dbReference>
<dbReference type="Proteomes" id="UP000001064">
    <property type="component" value="Unassembled WGS sequence"/>
</dbReference>
<dbReference type="VEuPathDB" id="AmoebaDB:DICPUDRAFT_159838"/>
<dbReference type="KEGG" id="dpp:DICPUDRAFT_159838"/>
<evidence type="ECO:0000313" key="1">
    <source>
        <dbReference type="EMBL" id="EGC28695.1"/>
    </source>
</evidence>
<keyword evidence="2" id="KW-1185">Reference proteome</keyword>
<sequence>MPSSRVAAAAANGVNFFTQNKYSAPIDDDEDEEEVGHHQALPTNDVQSSLNSVLSEDQLRANREELFRLNLKVIQKLVRVYKGDFNVGIEIPSSKKGEYCDILCKNHSEALLRYHFYNIHEEIKNQDEIDRNAPVTIYQNPSDANEGTMVLVFCKDFNLELKSLSLYFVDETTNRIVFVFKHGIESSDRNIVRVLDHQGNILSSVVKISIPYVKTLLNKPANSSPVEIRFLTFTSHHDLGKEGDLWYQPEEYSLDQGRVKKVIKFIQPGFKLKLISK</sequence>
<dbReference type="InParanoid" id="F1A536"/>
<dbReference type="STRING" id="5786.F1A536"/>